<organism evidence="4 5">
    <name type="scientific">Tetrahymena thermophila (strain SB210)</name>
    <dbReference type="NCBI Taxonomy" id="312017"/>
    <lineage>
        <taxon>Eukaryota</taxon>
        <taxon>Sar</taxon>
        <taxon>Alveolata</taxon>
        <taxon>Ciliophora</taxon>
        <taxon>Intramacronucleata</taxon>
        <taxon>Oligohymenophorea</taxon>
        <taxon>Hymenostomatida</taxon>
        <taxon>Tetrahymenina</taxon>
        <taxon>Tetrahymenidae</taxon>
        <taxon>Tetrahymena</taxon>
    </lineage>
</organism>
<dbReference type="KEGG" id="tet:TTHERM_00329720"/>
<dbReference type="Pfam" id="PF06747">
    <property type="entry name" value="CHCH"/>
    <property type="match status" value="1"/>
</dbReference>
<dbReference type="InterPro" id="IPR010625">
    <property type="entry name" value="CHCH"/>
</dbReference>
<protein>
    <submittedName>
        <fullName evidence="4">Clusterin protein</fullName>
    </submittedName>
</protein>
<dbReference type="InParanoid" id="I7LXV9"/>
<evidence type="ECO:0000256" key="1">
    <source>
        <dbReference type="ARBA" id="ARBA00023157"/>
    </source>
</evidence>
<dbReference type="Proteomes" id="UP000009168">
    <property type="component" value="Unassembled WGS sequence"/>
</dbReference>
<evidence type="ECO:0000259" key="3">
    <source>
        <dbReference type="Pfam" id="PF06747"/>
    </source>
</evidence>
<feature type="region of interest" description="Disordered" evidence="2">
    <location>
        <begin position="70"/>
        <end position="101"/>
    </location>
</feature>
<dbReference type="OrthoDB" id="310526at2759"/>
<dbReference type="STRING" id="312017.I7LXV9"/>
<dbReference type="GO" id="GO:0007005">
    <property type="term" value="P:mitochondrion organization"/>
    <property type="evidence" value="ECO:0007669"/>
    <property type="project" value="InterPro"/>
</dbReference>
<keyword evidence="1" id="KW-1015">Disulfide bond</keyword>
<feature type="region of interest" description="Disordered" evidence="2">
    <location>
        <begin position="1"/>
        <end position="53"/>
    </location>
</feature>
<dbReference type="GO" id="GO:0005739">
    <property type="term" value="C:mitochondrion"/>
    <property type="evidence" value="ECO:0007669"/>
    <property type="project" value="TreeGrafter"/>
</dbReference>
<feature type="compositionally biased region" description="Polar residues" evidence="2">
    <location>
        <begin position="72"/>
        <end position="81"/>
    </location>
</feature>
<dbReference type="RefSeq" id="XP_001026537.2">
    <property type="nucleotide sequence ID" value="XM_001026537.2"/>
</dbReference>
<dbReference type="AlphaFoldDB" id="I7LXV9"/>
<dbReference type="eggNOG" id="KOG4090">
    <property type="taxonomic scope" value="Eukaryota"/>
</dbReference>
<sequence length="139" mass="14940">MPRRSSSGGFGGRTSSPPPRNTATAQRPAPVQQAPPQQQTQSSGGMFSGLGGMVMQGMAFGAGSEVAHQAIRSITGSGSHSQPQQQQQQAPEQYQQRQQICGDEMGNFSTCLKSQSEIAMCQPYLDVLKECQRRNNLPQ</sequence>
<dbReference type="EMBL" id="GG662299">
    <property type="protein sequence ID" value="EAS06292.2"/>
    <property type="molecule type" value="Genomic_DNA"/>
</dbReference>
<dbReference type="PANTHER" id="PTHR13523">
    <property type="entry name" value="COILED-COIL-HELIX-COILED-COIL-HELIX DOMAIN CONTAINING 2/NUR77"/>
    <property type="match status" value="1"/>
</dbReference>
<feature type="compositionally biased region" description="Low complexity" evidence="2">
    <location>
        <begin position="22"/>
        <end position="45"/>
    </location>
</feature>
<dbReference type="GO" id="GO:0005634">
    <property type="term" value="C:nucleus"/>
    <property type="evidence" value="ECO:0007669"/>
    <property type="project" value="TreeGrafter"/>
</dbReference>
<feature type="compositionally biased region" description="Low complexity" evidence="2">
    <location>
        <begin position="82"/>
        <end position="99"/>
    </location>
</feature>
<gene>
    <name evidence="4" type="ORF">TTHERM_00329720</name>
</gene>
<dbReference type="GeneID" id="7836713"/>
<evidence type="ECO:0000313" key="5">
    <source>
        <dbReference type="Proteomes" id="UP000009168"/>
    </source>
</evidence>
<proteinExistence type="predicted"/>
<dbReference type="PANTHER" id="PTHR13523:SF2">
    <property type="entry name" value="COILED-COIL-HELIX-COILED-COIL-HELIX DOMAIN CONTAINING 2, ISOFORM A-RELATED"/>
    <property type="match status" value="1"/>
</dbReference>
<keyword evidence="5" id="KW-1185">Reference proteome</keyword>
<accession>I7LXV9</accession>
<name>I7LXV9_TETTS</name>
<evidence type="ECO:0000313" key="4">
    <source>
        <dbReference type="EMBL" id="EAS06292.2"/>
    </source>
</evidence>
<dbReference type="InterPro" id="IPR055304">
    <property type="entry name" value="CHCHD2/10-like"/>
</dbReference>
<reference evidence="5" key="1">
    <citation type="journal article" date="2006" name="PLoS Biol.">
        <title>Macronuclear genome sequence of the ciliate Tetrahymena thermophila, a model eukaryote.</title>
        <authorList>
            <person name="Eisen J.A."/>
            <person name="Coyne R.S."/>
            <person name="Wu M."/>
            <person name="Wu D."/>
            <person name="Thiagarajan M."/>
            <person name="Wortman J.R."/>
            <person name="Badger J.H."/>
            <person name="Ren Q."/>
            <person name="Amedeo P."/>
            <person name="Jones K.M."/>
            <person name="Tallon L.J."/>
            <person name="Delcher A.L."/>
            <person name="Salzberg S.L."/>
            <person name="Silva J.C."/>
            <person name="Haas B.J."/>
            <person name="Majoros W.H."/>
            <person name="Farzad M."/>
            <person name="Carlton J.M."/>
            <person name="Smith R.K. Jr."/>
            <person name="Garg J."/>
            <person name="Pearlman R.E."/>
            <person name="Karrer K.M."/>
            <person name="Sun L."/>
            <person name="Manning G."/>
            <person name="Elde N.C."/>
            <person name="Turkewitz A.P."/>
            <person name="Asai D.J."/>
            <person name="Wilkes D.E."/>
            <person name="Wang Y."/>
            <person name="Cai H."/>
            <person name="Collins K."/>
            <person name="Stewart B.A."/>
            <person name="Lee S.R."/>
            <person name="Wilamowska K."/>
            <person name="Weinberg Z."/>
            <person name="Ruzzo W.L."/>
            <person name="Wloga D."/>
            <person name="Gaertig J."/>
            <person name="Frankel J."/>
            <person name="Tsao C.-C."/>
            <person name="Gorovsky M.A."/>
            <person name="Keeling P.J."/>
            <person name="Waller R.F."/>
            <person name="Patron N.J."/>
            <person name="Cherry J.M."/>
            <person name="Stover N.A."/>
            <person name="Krieger C.J."/>
            <person name="del Toro C."/>
            <person name="Ryder H.F."/>
            <person name="Williamson S.C."/>
            <person name="Barbeau R.A."/>
            <person name="Hamilton E.P."/>
            <person name="Orias E."/>
        </authorList>
    </citation>
    <scope>NUCLEOTIDE SEQUENCE [LARGE SCALE GENOMIC DNA]</scope>
    <source>
        <strain evidence="5">SB210</strain>
    </source>
</reference>
<feature type="domain" description="CHCH" evidence="3">
    <location>
        <begin position="101"/>
        <end position="134"/>
    </location>
</feature>
<evidence type="ECO:0000256" key="2">
    <source>
        <dbReference type="SAM" id="MobiDB-lite"/>
    </source>
</evidence>